<evidence type="ECO:0000256" key="1">
    <source>
        <dbReference type="SAM" id="SignalP"/>
    </source>
</evidence>
<gene>
    <name evidence="3" type="ORF">O4H49_11650</name>
</gene>
<dbReference type="Proteomes" id="UP001069802">
    <property type="component" value="Unassembled WGS sequence"/>
</dbReference>
<evidence type="ECO:0000313" key="4">
    <source>
        <dbReference type="Proteomes" id="UP001069802"/>
    </source>
</evidence>
<sequence>MPFFQRQKLTPSFLIKRLSLSFLFTFFCLSLVQANSGNSYAAEKTLAPGEVMATLRSERENFRLVRLAQGLKNPWGMVFLPDQSLLITERGGQFFLYKAGHLEKITMPPLPDLHVRGQGGLLDVTLHPDFATNHLIYFTYSHSLALGSTTAVARARLEQNQLRDVQTIFIARTDSSASIHFGSRLLFDRHGYLFVTIGDRGNRDSAQQLTLHSGKVLRLTDEGKAPPDNPFSDNSDALAEIFSLGHRNPQGLALHPDTGELWLSEHGPKGGDEINQLIAGANYGWPVITYGEEYSGGTIGNKEHPDMQQPRHQWTPSIAPAGITFYNGTAFPGWRGDLLTAALKFRMLVRQRYTTNGDITEEEQLIPHRIGRIRAISQGPDDLIYLLSDESKGGLYRLEPLK</sequence>
<accession>A0ABT4LK22</accession>
<dbReference type="RefSeq" id="WP_269423587.1">
    <property type="nucleotide sequence ID" value="NZ_JAPWGY010000003.1"/>
</dbReference>
<keyword evidence="1" id="KW-0732">Signal</keyword>
<feature type="domain" description="Glucose/Sorbosone dehydrogenase" evidence="2">
    <location>
        <begin position="71"/>
        <end position="397"/>
    </location>
</feature>
<dbReference type="PANTHER" id="PTHR19328">
    <property type="entry name" value="HEDGEHOG-INTERACTING PROTEIN"/>
    <property type="match status" value="1"/>
</dbReference>
<feature type="chain" id="PRO_5046312215" evidence="1">
    <location>
        <begin position="42"/>
        <end position="402"/>
    </location>
</feature>
<dbReference type="PANTHER" id="PTHR19328:SF75">
    <property type="entry name" value="ALDOSE SUGAR DEHYDROGENASE YLII"/>
    <property type="match status" value="1"/>
</dbReference>
<keyword evidence="4" id="KW-1185">Reference proteome</keyword>
<dbReference type="EMBL" id="JAPWGY010000003">
    <property type="protein sequence ID" value="MCZ4281436.1"/>
    <property type="molecule type" value="Genomic_DNA"/>
</dbReference>
<dbReference type="SUPFAM" id="SSF50952">
    <property type="entry name" value="Soluble quinoprotein glucose dehydrogenase"/>
    <property type="match status" value="1"/>
</dbReference>
<feature type="signal peptide" evidence="1">
    <location>
        <begin position="1"/>
        <end position="41"/>
    </location>
</feature>
<dbReference type="Gene3D" id="2.120.10.30">
    <property type="entry name" value="TolB, C-terminal domain"/>
    <property type="match status" value="1"/>
</dbReference>
<evidence type="ECO:0000313" key="3">
    <source>
        <dbReference type="EMBL" id="MCZ4281436.1"/>
    </source>
</evidence>
<evidence type="ECO:0000259" key="2">
    <source>
        <dbReference type="Pfam" id="PF07995"/>
    </source>
</evidence>
<name>A0ABT4LK22_9PROT</name>
<organism evidence="3 4">
    <name type="scientific">Kiloniella laminariae</name>
    <dbReference type="NCBI Taxonomy" id="454162"/>
    <lineage>
        <taxon>Bacteria</taxon>
        <taxon>Pseudomonadati</taxon>
        <taxon>Pseudomonadota</taxon>
        <taxon>Alphaproteobacteria</taxon>
        <taxon>Rhodospirillales</taxon>
        <taxon>Kiloniellaceae</taxon>
        <taxon>Kiloniella</taxon>
    </lineage>
</organism>
<proteinExistence type="predicted"/>
<comment type="caution">
    <text evidence="3">The sequence shown here is derived from an EMBL/GenBank/DDBJ whole genome shotgun (WGS) entry which is preliminary data.</text>
</comment>
<dbReference type="InterPro" id="IPR012938">
    <property type="entry name" value="Glc/Sorbosone_DH"/>
</dbReference>
<reference evidence="3" key="1">
    <citation type="submission" date="2022-12" db="EMBL/GenBank/DDBJ databases">
        <title>Bacterial isolates from different developmental stages of Nematostella vectensis.</title>
        <authorList>
            <person name="Fraune S."/>
        </authorList>
    </citation>
    <scope>NUCLEOTIDE SEQUENCE</scope>
    <source>
        <strain evidence="3">G21630-S1</strain>
    </source>
</reference>
<dbReference type="InterPro" id="IPR011041">
    <property type="entry name" value="Quinoprot_gluc/sorb_DH_b-prop"/>
</dbReference>
<dbReference type="Pfam" id="PF07995">
    <property type="entry name" value="GSDH"/>
    <property type="match status" value="1"/>
</dbReference>
<dbReference type="InterPro" id="IPR011042">
    <property type="entry name" value="6-blade_b-propeller_TolB-like"/>
</dbReference>
<protein>
    <submittedName>
        <fullName evidence="3">PQQ-dependent sugar dehydrogenase</fullName>
    </submittedName>
</protein>